<evidence type="ECO:0000313" key="6">
    <source>
        <dbReference type="Proteomes" id="UP000283634"/>
    </source>
</evidence>
<reference evidence="5 6" key="1">
    <citation type="journal article" date="2018" name="BMC Genomics">
        <title>Genomic comparison of Trypanosoma conorhini and Trypanosoma rangeli to Trypanosoma cruzi strains of high and low virulence.</title>
        <authorList>
            <person name="Bradwell K.R."/>
            <person name="Koparde V.N."/>
            <person name="Matveyev A.V."/>
            <person name="Serrano M.G."/>
            <person name="Alves J.M."/>
            <person name="Parikh H."/>
            <person name="Huang B."/>
            <person name="Lee V."/>
            <person name="Espinosa-Alvarez O."/>
            <person name="Ortiz P.A."/>
            <person name="Costa-Martins A.G."/>
            <person name="Teixeira M.M."/>
            <person name="Buck G.A."/>
        </authorList>
    </citation>
    <scope>NUCLEOTIDE SEQUENCE [LARGE SCALE GENOMIC DNA]</scope>
    <source>
        <strain evidence="5 6">AM80</strain>
    </source>
</reference>
<keyword evidence="3" id="KW-0472">Membrane</keyword>
<evidence type="ECO:0000313" key="5">
    <source>
        <dbReference type="EMBL" id="RNF12633.1"/>
    </source>
</evidence>
<sequence length="472" mass="52126">MPGLRFLFTVVVLLLLLSALLVGAKEPIQHVSIVHRHGARDAPPLIHKGFADVTQLTPSGETMMQNLGKLLRVTYDSFISSYDPDAYDVFSEDADNCIQSAHGVLQAFCYSSSPFFPIVRHTPMETDWLMGFNHMLPNMYARPQWFFSYRNNDTLARAMLSTAELQTLSSEFGSWCTETPMQCALFAADALQSRITAGNVSTQLQAVFKAKLLPLSYGDNKHKFGFHSTDPYAVVGSPAYSLTAKVLHDAATGDKKVCQYSVHDYAILGVLNVLGGIQLDDIDPKWLPRFGAVLTVTSYRNGNVSFSYAEPQQEAGSRLDYVSGLLPITVHCQTAEGSDYVASTCPLSDVWRHVNRSKPTMADPFCYLRPEDKCDILDAVPSAHCQYYRKYCPNEVCGPSAELDPSRNYTCVSFSKRKLMKNYLLAFILAGVVGAVVGIAIGAFIALLLRRTESREEHRRLVLNAEAGGTTA</sequence>
<protein>
    <submittedName>
        <fullName evidence="5">Putative membrane-bound acid phosphatase 2</fullName>
        <ecNumber evidence="5">3.1.3.2</ecNumber>
    </submittedName>
</protein>
<dbReference type="Gene3D" id="3.40.50.1240">
    <property type="entry name" value="Phosphoglycerate mutase-like"/>
    <property type="match status" value="1"/>
</dbReference>
<dbReference type="InterPro" id="IPR000560">
    <property type="entry name" value="His_Pase_clade-2"/>
</dbReference>
<dbReference type="InterPro" id="IPR029033">
    <property type="entry name" value="His_PPase_superfam"/>
</dbReference>
<dbReference type="PANTHER" id="PTHR11567:SF110">
    <property type="entry name" value="2-PHOSPHOXYLOSE PHOSPHATASE 1"/>
    <property type="match status" value="1"/>
</dbReference>
<feature type="transmembrane region" description="Helical" evidence="3">
    <location>
        <begin position="423"/>
        <end position="449"/>
    </location>
</feature>
<dbReference type="AlphaFoldDB" id="A0A3R7KSH4"/>
<comment type="caution">
    <text evidence="5">The sequence shown here is derived from an EMBL/GenBank/DDBJ whole genome shotgun (WGS) entry which is preliminary data.</text>
</comment>
<accession>A0A3R7KSH4</accession>
<dbReference type="RefSeq" id="XP_029242863.1">
    <property type="nucleotide sequence ID" value="XM_029377267.1"/>
</dbReference>
<comment type="similarity">
    <text evidence="1">Belongs to the histidine acid phosphatase family.</text>
</comment>
<keyword evidence="6" id="KW-1185">Reference proteome</keyword>
<dbReference type="InterPro" id="IPR050645">
    <property type="entry name" value="Histidine_acid_phosphatase"/>
</dbReference>
<proteinExistence type="inferred from homology"/>
<evidence type="ECO:0000256" key="1">
    <source>
        <dbReference type="ARBA" id="ARBA00005375"/>
    </source>
</evidence>
<name>A0A3R7KSH4_TRYRA</name>
<keyword evidence="3" id="KW-0812">Transmembrane</keyword>
<dbReference type="CDD" id="cd07061">
    <property type="entry name" value="HP_HAP_like"/>
    <property type="match status" value="1"/>
</dbReference>
<dbReference type="PANTHER" id="PTHR11567">
    <property type="entry name" value="ACID PHOSPHATASE-RELATED"/>
    <property type="match status" value="1"/>
</dbReference>
<organism evidence="5 6">
    <name type="scientific">Trypanosoma rangeli</name>
    <dbReference type="NCBI Taxonomy" id="5698"/>
    <lineage>
        <taxon>Eukaryota</taxon>
        <taxon>Discoba</taxon>
        <taxon>Euglenozoa</taxon>
        <taxon>Kinetoplastea</taxon>
        <taxon>Metakinetoplastina</taxon>
        <taxon>Trypanosomatida</taxon>
        <taxon>Trypanosomatidae</taxon>
        <taxon>Trypanosoma</taxon>
        <taxon>Herpetosoma</taxon>
    </lineage>
</organism>
<dbReference type="GO" id="GO:0003993">
    <property type="term" value="F:acid phosphatase activity"/>
    <property type="evidence" value="ECO:0007669"/>
    <property type="project" value="UniProtKB-EC"/>
</dbReference>
<dbReference type="OMA" id="NCIQSAH"/>
<keyword evidence="2 5" id="KW-0378">Hydrolase</keyword>
<evidence type="ECO:0000256" key="3">
    <source>
        <dbReference type="SAM" id="Phobius"/>
    </source>
</evidence>
<dbReference type="EC" id="3.1.3.2" evidence="5"/>
<keyword evidence="3" id="KW-1133">Transmembrane helix</keyword>
<keyword evidence="4" id="KW-0732">Signal</keyword>
<feature type="signal peptide" evidence="4">
    <location>
        <begin position="1"/>
        <end position="24"/>
    </location>
</feature>
<feature type="chain" id="PRO_5018524844" evidence="4">
    <location>
        <begin position="25"/>
        <end position="472"/>
    </location>
</feature>
<dbReference type="GeneID" id="40324109"/>
<dbReference type="OrthoDB" id="258392at2759"/>
<dbReference type="EMBL" id="MKGL01000003">
    <property type="protein sequence ID" value="RNF12633.1"/>
    <property type="molecule type" value="Genomic_DNA"/>
</dbReference>
<gene>
    <name evidence="5" type="ORF">TraAM80_00176</name>
</gene>
<dbReference type="Proteomes" id="UP000283634">
    <property type="component" value="Unassembled WGS sequence"/>
</dbReference>
<evidence type="ECO:0000256" key="4">
    <source>
        <dbReference type="SAM" id="SignalP"/>
    </source>
</evidence>
<dbReference type="SUPFAM" id="SSF53254">
    <property type="entry name" value="Phosphoglycerate mutase-like"/>
    <property type="match status" value="1"/>
</dbReference>
<evidence type="ECO:0000256" key="2">
    <source>
        <dbReference type="ARBA" id="ARBA00022801"/>
    </source>
</evidence>